<keyword evidence="6" id="KW-1185">Reference proteome</keyword>
<dbReference type="PANTHER" id="PTHR32444:SF198">
    <property type="entry name" value="BULB-TYPE LECTIN DOMAIN-CONTAINING PROTEIN"/>
    <property type="match status" value="1"/>
</dbReference>
<dbReference type="Pfam" id="PF00954">
    <property type="entry name" value="S_locus_glycop"/>
    <property type="match status" value="1"/>
</dbReference>
<dbReference type="PROSITE" id="PS50927">
    <property type="entry name" value="BULB_LECTIN"/>
    <property type="match status" value="1"/>
</dbReference>
<protein>
    <recommendedName>
        <fullName evidence="4">Bulb-type lectin domain-containing protein</fullName>
    </recommendedName>
</protein>
<dbReference type="Gene3D" id="2.90.10.10">
    <property type="entry name" value="Bulb-type lectin domain"/>
    <property type="match status" value="1"/>
</dbReference>
<organism evidence="5 6">
    <name type="scientific">Trifolium subterraneum</name>
    <name type="common">Subterranean clover</name>
    <dbReference type="NCBI Taxonomy" id="3900"/>
    <lineage>
        <taxon>Eukaryota</taxon>
        <taxon>Viridiplantae</taxon>
        <taxon>Streptophyta</taxon>
        <taxon>Embryophyta</taxon>
        <taxon>Tracheophyta</taxon>
        <taxon>Spermatophyta</taxon>
        <taxon>Magnoliopsida</taxon>
        <taxon>eudicotyledons</taxon>
        <taxon>Gunneridae</taxon>
        <taxon>Pentapetalae</taxon>
        <taxon>rosids</taxon>
        <taxon>fabids</taxon>
        <taxon>Fabales</taxon>
        <taxon>Fabaceae</taxon>
        <taxon>Papilionoideae</taxon>
        <taxon>50 kb inversion clade</taxon>
        <taxon>NPAAA clade</taxon>
        <taxon>Hologalegina</taxon>
        <taxon>IRL clade</taxon>
        <taxon>Trifolieae</taxon>
        <taxon>Trifolium</taxon>
    </lineage>
</organism>
<dbReference type="Pfam" id="PF01453">
    <property type="entry name" value="B_lectin"/>
    <property type="match status" value="1"/>
</dbReference>
<dbReference type="InterPro" id="IPR036426">
    <property type="entry name" value="Bulb-type_lectin_dom_sf"/>
</dbReference>
<gene>
    <name evidence="5" type="ORF">TSUD_175730</name>
</gene>
<dbReference type="Proteomes" id="UP000242715">
    <property type="component" value="Unassembled WGS sequence"/>
</dbReference>
<dbReference type="SMART" id="SM00108">
    <property type="entry name" value="B_lectin"/>
    <property type="match status" value="1"/>
</dbReference>
<feature type="domain" description="Bulb-type lectin" evidence="4">
    <location>
        <begin position="13"/>
        <end position="132"/>
    </location>
</feature>
<evidence type="ECO:0000256" key="3">
    <source>
        <dbReference type="ARBA" id="ARBA00023180"/>
    </source>
</evidence>
<keyword evidence="2" id="KW-1015">Disulfide bond</keyword>
<accession>A0A2Z6LKD0</accession>
<name>A0A2Z6LKD0_TRISU</name>
<dbReference type="EMBL" id="DF973181">
    <property type="protein sequence ID" value="GAU18232.1"/>
    <property type="molecule type" value="Genomic_DNA"/>
</dbReference>
<proteinExistence type="predicted"/>
<evidence type="ECO:0000256" key="1">
    <source>
        <dbReference type="ARBA" id="ARBA00022729"/>
    </source>
</evidence>
<dbReference type="PANTHER" id="PTHR32444">
    <property type="entry name" value="BULB-TYPE LECTIN DOMAIN-CONTAINING PROTEIN"/>
    <property type="match status" value="1"/>
</dbReference>
<dbReference type="InterPro" id="IPR000858">
    <property type="entry name" value="S_locus_glycoprot_dom"/>
</dbReference>
<dbReference type="SUPFAM" id="SSF51110">
    <property type="entry name" value="alpha-D-mannose-specific plant lectins"/>
    <property type="match status" value="1"/>
</dbReference>
<dbReference type="InterPro" id="IPR001480">
    <property type="entry name" value="Bulb-type_lectin_dom"/>
</dbReference>
<sequence>MLCFDFIDVSVAIDTITSTQFIKDPETLSSKSGNFTLGFFCPENSTNRYVGIWWQPHFTVVWVLNRDQPLKDSSGIVKISDDGNLVLLEGTTGRTTWESFEHPQNIMLPNMKVKSNKITGEKVNSTSWKTLFDPSIGSFTTSVERLLIPEVFIWNETRPYWRTGPWNGKFFTGLPYMKTHYLSGIRVTEDGEGTVSFFEITMDTVGLIMYYLTPEGICEQKKWDEKKKEWKVTWNSHETECDIYGVCGIFASCNSRIHQYVAV</sequence>
<dbReference type="GO" id="GO:0048544">
    <property type="term" value="P:recognition of pollen"/>
    <property type="evidence" value="ECO:0007669"/>
    <property type="project" value="InterPro"/>
</dbReference>
<evidence type="ECO:0000256" key="2">
    <source>
        <dbReference type="ARBA" id="ARBA00023157"/>
    </source>
</evidence>
<keyword evidence="1" id="KW-0732">Signal</keyword>
<reference evidence="6" key="1">
    <citation type="journal article" date="2017" name="Front. Plant Sci.">
        <title>Climate Clever Clovers: New Paradigm to Reduce the Environmental Footprint of Ruminants by Breeding Low Methanogenic Forages Utilizing Haplotype Variation.</title>
        <authorList>
            <person name="Kaur P."/>
            <person name="Appels R."/>
            <person name="Bayer P.E."/>
            <person name="Keeble-Gagnere G."/>
            <person name="Wang J."/>
            <person name="Hirakawa H."/>
            <person name="Shirasawa K."/>
            <person name="Vercoe P."/>
            <person name="Stefanova K."/>
            <person name="Durmic Z."/>
            <person name="Nichols P."/>
            <person name="Revell C."/>
            <person name="Isobe S.N."/>
            <person name="Edwards D."/>
            <person name="Erskine W."/>
        </authorList>
    </citation>
    <scope>NUCLEOTIDE SEQUENCE [LARGE SCALE GENOMIC DNA]</scope>
    <source>
        <strain evidence="6">cv. Daliak</strain>
    </source>
</reference>
<keyword evidence="3" id="KW-0325">Glycoprotein</keyword>
<dbReference type="AlphaFoldDB" id="A0A2Z6LKD0"/>
<dbReference type="OrthoDB" id="1936886at2759"/>
<evidence type="ECO:0000313" key="6">
    <source>
        <dbReference type="Proteomes" id="UP000242715"/>
    </source>
</evidence>
<evidence type="ECO:0000259" key="4">
    <source>
        <dbReference type="PROSITE" id="PS50927"/>
    </source>
</evidence>
<evidence type="ECO:0000313" key="5">
    <source>
        <dbReference type="EMBL" id="GAU18232.1"/>
    </source>
</evidence>